<organism evidence="1 2">
    <name type="scientific">Entomophthora muscae</name>
    <dbReference type="NCBI Taxonomy" id="34485"/>
    <lineage>
        <taxon>Eukaryota</taxon>
        <taxon>Fungi</taxon>
        <taxon>Fungi incertae sedis</taxon>
        <taxon>Zoopagomycota</taxon>
        <taxon>Entomophthoromycotina</taxon>
        <taxon>Entomophthoromycetes</taxon>
        <taxon>Entomophthorales</taxon>
        <taxon>Entomophthoraceae</taxon>
        <taxon>Entomophthora</taxon>
    </lineage>
</organism>
<reference evidence="1" key="1">
    <citation type="submission" date="2022-04" db="EMBL/GenBank/DDBJ databases">
        <title>Genome of the entomopathogenic fungus Entomophthora muscae.</title>
        <authorList>
            <person name="Elya C."/>
            <person name="Lovett B.R."/>
            <person name="Lee E."/>
            <person name="Macias A.M."/>
            <person name="Hajek A.E."/>
            <person name="De Bivort B.L."/>
            <person name="Kasson M.T."/>
            <person name="De Fine Licht H.H."/>
            <person name="Stajich J.E."/>
        </authorList>
    </citation>
    <scope>NUCLEOTIDE SEQUENCE</scope>
    <source>
        <strain evidence="1">Berkeley</strain>
    </source>
</reference>
<proteinExistence type="predicted"/>
<accession>A0ACC2S660</accession>
<evidence type="ECO:0000313" key="2">
    <source>
        <dbReference type="Proteomes" id="UP001165960"/>
    </source>
</evidence>
<gene>
    <name evidence="1" type="ORF">DSO57_1019428</name>
</gene>
<dbReference type="EMBL" id="QTSX02005767">
    <property type="protein sequence ID" value="KAJ9057779.1"/>
    <property type="molecule type" value="Genomic_DNA"/>
</dbReference>
<keyword evidence="2" id="KW-1185">Reference proteome</keyword>
<name>A0ACC2S660_9FUNG</name>
<protein>
    <submittedName>
        <fullName evidence="1">Uncharacterized protein</fullName>
    </submittedName>
</protein>
<dbReference type="Proteomes" id="UP001165960">
    <property type="component" value="Unassembled WGS sequence"/>
</dbReference>
<evidence type="ECO:0000313" key="1">
    <source>
        <dbReference type="EMBL" id="KAJ9057779.1"/>
    </source>
</evidence>
<sequence>MRFTSAKLFAIAMVAPVLGSNVLHCFGADIPFDITQKVCQLFEGIFKQEGGCVMTSATVCVAAAKLCKTLGSKTATCT</sequence>
<comment type="caution">
    <text evidence="1">The sequence shown here is derived from an EMBL/GenBank/DDBJ whole genome shotgun (WGS) entry which is preliminary data.</text>
</comment>